<evidence type="ECO:0000256" key="1">
    <source>
        <dbReference type="ARBA" id="ARBA00022729"/>
    </source>
</evidence>
<keyword evidence="1" id="KW-0732">Signal</keyword>
<organism evidence="3 4">
    <name type="scientific">Candidatus Curtissbacteria bacterium RIFCSPHIGHO2_01_FULL_41_11</name>
    <dbReference type="NCBI Taxonomy" id="1797711"/>
    <lineage>
        <taxon>Bacteria</taxon>
        <taxon>Candidatus Curtissiibacteriota</taxon>
    </lineage>
</organism>
<name>A0A1F5G4C3_9BACT</name>
<dbReference type="AlphaFoldDB" id="A0A1F5G4C3"/>
<evidence type="ECO:0000256" key="2">
    <source>
        <dbReference type="SAM" id="Phobius"/>
    </source>
</evidence>
<comment type="caution">
    <text evidence="3">The sequence shown here is derived from an EMBL/GenBank/DDBJ whole genome shotgun (WGS) entry which is preliminary data.</text>
</comment>
<dbReference type="Proteomes" id="UP000179102">
    <property type="component" value="Unassembled WGS sequence"/>
</dbReference>
<feature type="transmembrane region" description="Helical" evidence="2">
    <location>
        <begin position="21"/>
        <end position="39"/>
    </location>
</feature>
<keyword evidence="2" id="KW-0472">Membrane</keyword>
<reference evidence="3 4" key="1">
    <citation type="journal article" date="2016" name="Nat. Commun.">
        <title>Thousands of microbial genomes shed light on interconnected biogeochemical processes in an aquifer system.</title>
        <authorList>
            <person name="Anantharaman K."/>
            <person name="Brown C.T."/>
            <person name="Hug L.A."/>
            <person name="Sharon I."/>
            <person name="Castelle C.J."/>
            <person name="Probst A.J."/>
            <person name="Thomas B.C."/>
            <person name="Singh A."/>
            <person name="Wilkins M.J."/>
            <person name="Karaoz U."/>
            <person name="Brodie E.L."/>
            <person name="Williams K.H."/>
            <person name="Hubbard S.S."/>
            <person name="Banfield J.F."/>
        </authorList>
    </citation>
    <scope>NUCLEOTIDE SEQUENCE [LARGE SCALE GENOMIC DNA]</scope>
</reference>
<protein>
    <recommendedName>
        <fullName evidence="5">DUF4352 domain-containing protein</fullName>
    </recommendedName>
</protein>
<dbReference type="EMBL" id="MFAZ01000036">
    <property type="protein sequence ID" value="OGD86665.1"/>
    <property type="molecule type" value="Genomic_DNA"/>
</dbReference>
<evidence type="ECO:0000313" key="3">
    <source>
        <dbReference type="EMBL" id="OGD86665.1"/>
    </source>
</evidence>
<gene>
    <name evidence="3" type="ORF">A2870_04735</name>
</gene>
<proteinExistence type="predicted"/>
<accession>A0A1F5G4C3</accession>
<sequence>MNMQVIPTRSINKIKLTLARYKIYIAIAVLILIAAFGLVKSKQSTSVSSQGIISSQEGSSVAIDKEFDFPIYNKGAKTENSLKLKLTTVEKTDKILVNGKPATAKDGKDFLVMYLEITNPTKDKLNVRPVDFFRLVDSQGNQFAADVHNDPVKAEPIAIKKTRIGFVVDESLNTFKFQVGEINGEKQELEINI</sequence>
<evidence type="ECO:0000313" key="4">
    <source>
        <dbReference type="Proteomes" id="UP000179102"/>
    </source>
</evidence>
<dbReference type="InterPro" id="IPR029050">
    <property type="entry name" value="Immunoprotect_excell_Ig-like"/>
</dbReference>
<keyword evidence="2" id="KW-1133">Transmembrane helix</keyword>
<dbReference type="Gene3D" id="2.60.40.1240">
    <property type="match status" value="1"/>
</dbReference>
<keyword evidence="2" id="KW-0812">Transmembrane</keyword>
<evidence type="ECO:0008006" key="5">
    <source>
        <dbReference type="Google" id="ProtNLM"/>
    </source>
</evidence>